<evidence type="ECO:0000256" key="2">
    <source>
        <dbReference type="ARBA" id="ARBA00004123"/>
    </source>
</evidence>
<dbReference type="InterPro" id="IPR019787">
    <property type="entry name" value="Znf_PHD-finger"/>
</dbReference>
<dbReference type="GO" id="GO:0006325">
    <property type="term" value="P:chromatin organization"/>
    <property type="evidence" value="ECO:0007669"/>
    <property type="project" value="UniProtKB-UniRule"/>
</dbReference>
<dbReference type="InterPro" id="IPR044104">
    <property type="entry name" value="PHD_AL_plant"/>
</dbReference>
<sequence>MDSPLTPMSTVTDDSFPSVPGMVEEIYRDFCGRRSAVVRALTADVDEFCGLCDPEKDSLCLYGYPNGSWEVAPPEDELPPDLPEPTLGINFSRDGTLRRDWLTLVAIHSDSWLLSVAFFLGSSLNANERKHLFSLITDHPTVLEAMSDHENGRDDEAGVVIDGSKPVHIAKKGDDPPTKNIRPVAVDEEHSETLCGICGGRYNSDEFRIGCDSCERWFHAKCVRISPAKAEQIMHYKCPECSSSKKSWQ</sequence>
<dbReference type="Pfam" id="PF00628">
    <property type="entry name" value="PHD"/>
    <property type="match status" value="1"/>
</dbReference>
<dbReference type="GO" id="GO:0000976">
    <property type="term" value="F:transcription cis-regulatory region binding"/>
    <property type="evidence" value="ECO:0007669"/>
    <property type="project" value="TreeGrafter"/>
</dbReference>
<protein>
    <recommendedName>
        <fullName evidence="12">PHD finger protein ALFIN-LIKE</fullName>
    </recommendedName>
</protein>
<evidence type="ECO:0000256" key="1">
    <source>
        <dbReference type="ARBA" id="ARBA00002232"/>
    </source>
</evidence>
<organism evidence="14 15">
    <name type="scientific">Zizania palustris</name>
    <name type="common">Northern wild rice</name>
    <dbReference type="NCBI Taxonomy" id="103762"/>
    <lineage>
        <taxon>Eukaryota</taxon>
        <taxon>Viridiplantae</taxon>
        <taxon>Streptophyta</taxon>
        <taxon>Embryophyta</taxon>
        <taxon>Tracheophyta</taxon>
        <taxon>Spermatophyta</taxon>
        <taxon>Magnoliopsida</taxon>
        <taxon>Liliopsida</taxon>
        <taxon>Poales</taxon>
        <taxon>Poaceae</taxon>
        <taxon>BOP clade</taxon>
        <taxon>Oryzoideae</taxon>
        <taxon>Oryzeae</taxon>
        <taxon>Zizaniinae</taxon>
        <taxon>Zizania</taxon>
    </lineage>
</organism>
<comment type="domain">
    <text evidence="12">The PHD-type zinc finger mediates the binding to H3K4me3.</text>
</comment>
<dbReference type="InterPro" id="IPR019786">
    <property type="entry name" value="Zinc_finger_PHD-type_CS"/>
</dbReference>
<keyword evidence="6 12" id="KW-0862">Zinc</keyword>
<keyword evidence="7 12" id="KW-0156">Chromatin regulator</keyword>
<dbReference type="EMBL" id="JAAALK010000079">
    <property type="protein sequence ID" value="KAG8100242.1"/>
    <property type="molecule type" value="Genomic_DNA"/>
</dbReference>
<evidence type="ECO:0000256" key="11">
    <source>
        <dbReference type="PROSITE-ProRule" id="PRU00146"/>
    </source>
</evidence>
<dbReference type="InterPro" id="IPR045104">
    <property type="entry name" value="Alfin"/>
</dbReference>
<reference evidence="14" key="1">
    <citation type="journal article" date="2021" name="bioRxiv">
        <title>Whole Genome Assembly and Annotation of Northern Wild Rice, Zizania palustris L., Supports a Whole Genome Duplication in the Zizania Genus.</title>
        <authorList>
            <person name="Haas M."/>
            <person name="Kono T."/>
            <person name="Macchietto M."/>
            <person name="Millas R."/>
            <person name="McGilp L."/>
            <person name="Shao M."/>
            <person name="Duquette J."/>
            <person name="Hirsch C.N."/>
            <person name="Kimball J."/>
        </authorList>
    </citation>
    <scope>NUCLEOTIDE SEQUENCE</scope>
    <source>
        <tissue evidence="14">Fresh leaf tissue</tissue>
    </source>
</reference>
<evidence type="ECO:0000313" key="14">
    <source>
        <dbReference type="EMBL" id="KAG8100242.1"/>
    </source>
</evidence>
<comment type="subunit">
    <text evidence="12">Interacts with H3K4me3 and to a lesser extent with H3K4me2.</text>
</comment>
<evidence type="ECO:0000256" key="4">
    <source>
        <dbReference type="ARBA" id="ARBA00022723"/>
    </source>
</evidence>
<feature type="domain" description="PHD-type" evidence="13">
    <location>
        <begin position="192"/>
        <end position="244"/>
    </location>
</feature>
<dbReference type="GO" id="GO:0005634">
    <property type="term" value="C:nucleus"/>
    <property type="evidence" value="ECO:0007669"/>
    <property type="project" value="UniProtKB-SubCell"/>
</dbReference>
<keyword evidence="9 12" id="KW-0804">Transcription</keyword>
<dbReference type="GO" id="GO:0042393">
    <property type="term" value="F:histone binding"/>
    <property type="evidence" value="ECO:0007669"/>
    <property type="project" value="UniProtKB-UniRule"/>
</dbReference>
<keyword evidence="10 12" id="KW-0539">Nucleus</keyword>
<comment type="subcellular location">
    <subcellularLocation>
        <location evidence="2 12">Nucleus</location>
    </subcellularLocation>
</comment>
<comment type="function">
    <text evidence="1 12">Histone-binding component that specifically recognizes H3 tails trimethylated on 'Lys-4' (H3K4me3), which mark transcription start sites of virtually all active genes.</text>
</comment>
<comment type="caution">
    <text evidence="14">The sequence shown here is derived from an EMBL/GenBank/DDBJ whole genome shotgun (WGS) entry which is preliminary data.</text>
</comment>
<dbReference type="GO" id="GO:0006355">
    <property type="term" value="P:regulation of DNA-templated transcription"/>
    <property type="evidence" value="ECO:0007669"/>
    <property type="project" value="UniProtKB-UniRule"/>
</dbReference>
<evidence type="ECO:0000256" key="10">
    <source>
        <dbReference type="ARBA" id="ARBA00023242"/>
    </source>
</evidence>
<dbReference type="PROSITE" id="PS50016">
    <property type="entry name" value="ZF_PHD_2"/>
    <property type="match status" value="1"/>
</dbReference>
<dbReference type="GO" id="GO:0003712">
    <property type="term" value="F:transcription coregulator activity"/>
    <property type="evidence" value="ECO:0007669"/>
    <property type="project" value="TreeGrafter"/>
</dbReference>
<dbReference type="GO" id="GO:0008270">
    <property type="term" value="F:zinc ion binding"/>
    <property type="evidence" value="ECO:0007669"/>
    <property type="project" value="UniProtKB-KW"/>
</dbReference>
<dbReference type="SMART" id="SM00249">
    <property type="entry name" value="PHD"/>
    <property type="match status" value="1"/>
</dbReference>
<evidence type="ECO:0000256" key="9">
    <source>
        <dbReference type="ARBA" id="ARBA00023163"/>
    </source>
</evidence>
<dbReference type="PANTHER" id="PTHR12321">
    <property type="entry name" value="CPG BINDING PROTEIN"/>
    <property type="match status" value="1"/>
</dbReference>
<evidence type="ECO:0000313" key="15">
    <source>
        <dbReference type="Proteomes" id="UP000729402"/>
    </source>
</evidence>
<dbReference type="FunFam" id="3.30.40.10:FF:000306">
    <property type="entry name" value="PHD finger alfin-like protein"/>
    <property type="match status" value="1"/>
</dbReference>
<proteinExistence type="inferred from homology"/>
<dbReference type="Pfam" id="PF12165">
    <property type="entry name" value="Alfin"/>
    <property type="match status" value="1"/>
</dbReference>
<gene>
    <name evidence="14" type="ORF">GUJ93_ZPchr0013g35861</name>
</gene>
<name>A0A8J6BYG3_ZIZPA</name>
<keyword evidence="4 12" id="KW-0479">Metal-binding</keyword>
<dbReference type="CDD" id="cd15613">
    <property type="entry name" value="PHD_AL_plant"/>
    <property type="match status" value="1"/>
</dbReference>
<reference evidence="14" key="2">
    <citation type="submission" date="2021-02" db="EMBL/GenBank/DDBJ databases">
        <authorList>
            <person name="Kimball J.A."/>
            <person name="Haas M.W."/>
            <person name="Macchietto M."/>
            <person name="Kono T."/>
            <person name="Duquette J."/>
            <person name="Shao M."/>
        </authorList>
    </citation>
    <scope>NUCLEOTIDE SEQUENCE</scope>
    <source>
        <tissue evidence="14">Fresh leaf tissue</tissue>
    </source>
</reference>
<dbReference type="PROSITE" id="PS01359">
    <property type="entry name" value="ZF_PHD_1"/>
    <property type="match status" value="1"/>
</dbReference>
<evidence type="ECO:0000256" key="5">
    <source>
        <dbReference type="ARBA" id="ARBA00022771"/>
    </source>
</evidence>
<evidence type="ECO:0000256" key="12">
    <source>
        <dbReference type="RuleBase" id="RU369089"/>
    </source>
</evidence>
<evidence type="ECO:0000256" key="7">
    <source>
        <dbReference type="ARBA" id="ARBA00022853"/>
    </source>
</evidence>
<evidence type="ECO:0000259" key="13">
    <source>
        <dbReference type="PROSITE" id="PS50016"/>
    </source>
</evidence>
<keyword evidence="5 11" id="KW-0863">Zinc-finger</keyword>
<accession>A0A8J6BYG3</accession>
<keyword evidence="8 12" id="KW-0805">Transcription regulation</keyword>
<dbReference type="AlphaFoldDB" id="A0A8J6BYG3"/>
<dbReference type="InterPro" id="IPR021998">
    <property type="entry name" value="Alfin_N"/>
</dbReference>
<keyword evidence="15" id="KW-1185">Reference proteome</keyword>
<dbReference type="Proteomes" id="UP000729402">
    <property type="component" value="Unassembled WGS sequence"/>
</dbReference>
<evidence type="ECO:0000256" key="8">
    <source>
        <dbReference type="ARBA" id="ARBA00023015"/>
    </source>
</evidence>
<comment type="similarity">
    <text evidence="3 12">Belongs to the Alfin family.</text>
</comment>
<dbReference type="InterPro" id="IPR001965">
    <property type="entry name" value="Znf_PHD"/>
</dbReference>
<dbReference type="PANTHER" id="PTHR12321:SF39">
    <property type="entry name" value="PHD FINGER PROTEIN ALFIN-LIKE 2"/>
    <property type="match status" value="1"/>
</dbReference>
<evidence type="ECO:0000256" key="6">
    <source>
        <dbReference type="ARBA" id="ARBA00022833"/>
    </source>
</evidence>
<evidence type="ECO:0000256" key="3">
    <source>
        <dbReference type="ARBA" id="ARBA00010445"/>
    </source>
</evidence>
<dbReference type="OrthoDB" id="436852at2759"/>